<dbReference type="Pfam" id="PF09424">
    <property type="entry name" value="YqeY"/>
    <property type="match status" value="1"/>
</dbReference>
<dbReference type="InterPro" id="IPR019004">
    <property type="entry name" value="YqeY/Aim41"/>
</dbReference>
<gene>
    <name evidence="1" type="ORF">A2932_00725</name>
</gene>
<evidence type="ECO:0008006" key="3">
    <source>
        <dbReference type="Google" id="ProtNLM"/>
    </source>
</evidence>
<dbReference type="InterPro" id="IPR042184">
    <property type="entry name" value="YqeY/Aim41_N"/>
</dbReference>
<dbReference type="AlphaFoldDB" id="A0A1G2HHS3"/>
<dbReference type="EMBL" id="MHOI01000003">
    <property type="protein sequence ID" value="OGZ62035.1"/>
    <property type="molecule type" value="Genomic_DNA"/>
</dbReference>
<dbReference type="InterPro" id="IPR023168">
    <property type="entry name" value="GatB_Yqey_C_2"/>
</dbReference>
<dbReference type="Gene3D" id="1.10.10.410">
    <property type="match status" value="1"/>
</dbReference>
<reference evidence="1 2" key="1">
    <citation type="journal article" date="2016" name="Nat. Commun.">
        <title>Thousands of microbial genomes shed light on interconnected biogeochemical processes in an aquifer system.</title>
        <authorList>
            <person name="Anantharaman K."/>
            <person name="Brown C.T."/>
            <person name="Hug L.A."/>
            <person name="Sharon I."/>
            <person name="Castelle C.J."/>
            <person name="Probst A.J."/>
            <person name="Thomas B.C."/>
            <person name="Singh A."/>
            <person name="Wilkins M.J."/>
            <person name="Karaoz U."/>
            <person name="Brodie E.L."/>
            <person name="Williams K.H."/>
            <person name="Hubbard S.S."/>
            <person name="Banfield J.F."/>
        </authorList>
    </citation>
    <scope>NUCLEOTIDE SEQUENCE [LARGE SCALE GENOMIC DNA]</scope>
</reference>
<accession>A0A1G2HHS3</accession>
<dbReference type="GO" id="GO:0016884">
    <property type="term" value="F:carbon-nitrogen ligase activity, with glutamine as amido-N-donor"/>
    <property type="evidence" value="ECO:0007669"/>
    <property type="project" value="InterPro"/>
</dbReference>
<protein>
    <recommendedName>
        <fullName evidence="3">Glutamyl-tRNA amidotransferase</fullName>
    </recommendedName>
</protein>
<dbReference type="InterPro" id="IPR003789">
    <property type="entry name" value="Asn/Gln_tRNA_amidoTrase-B-like"/>
</dbReference>
<evidence type="ECO:0000313" key="1">
    <source>
        <dbReference type="EMBL" id="OGZ62035.1"/>
    </source>
</evidence>
<dbReference type="PANTHER" id="PTHR28055:SF1">
    <property type="entry name" value="ALTERED INHERITANCE OF MITOCHONDRIA PROTEIN 41, MITOCHONDRIAL"/>
    <property type="match status" value="1"/>
</dbReference>
<dbReference type="PANTHER" id="PTHR28055">
    <property type="entry name" value="ALTERED INHERITANCE OF MITOCHONDRIA PROTEIN 41, MITOCHONDRIAL"/>
    <property type="match status" value="1"/>
</dbReference>
<dbReference type="STRING" id="1802163.A2932_00725"/>
<sequence length="151" mass="16936">MSAKKQVQQDLVVATKQNDELVRSVLRLLLSEINLKEIELGKKEEGLSEEEIQQVVLREMKKRVEAVEQYTRGGREELAARERDEAEVLKKYAPEQIGDEELISIIDDTIKKVGASNISDIGKVMRGVMAAVGSRADGSRVSAMVRERLSR</sequence>
<dbReference type="Proteomes" id="UP000179153">
    <property type="component" value="Unassembled WGS sequence"/>
</dbReference>
<name>A0A1G2HHS3_9BACT</name>
<dbReference type="Gene3D" id="1.10.1510.10">
    <property type="entry name" value="Uncharacterised protein YqeY/AIM41 PF09424, N-terminal domain"/>
    <property type="match status" value="1"/>
</dbReference>
<proteinExistence type="predicted"/>
<organism evidence="1 2">
    <name type="scientific">Candidatus Spechtbacteria bacterium RIFCSPLOWO2_01_FULL_46_10</name>
    <dbReference type="NCBI Taxonomy" id="1802163"/>
    <lineage>
        <taxon>Bacteria</taxon>
        <taxon>Candidatus Spechtiibacteriota</taxon>
    </lineage>
</organism>
<dbReference type="SUPFAM" id="SSF89095">
    <property type="entry name" value="GatB/YqeY motif"/>
    <property type="match status" value="1"/>
</dbReference>
<evidence type="ECO:0000313" key="2">
    <source>
        <dbReference type="Proteomes" id="UP000179153"/>
    </source>
</evidence>
<comment type="caution">
    <text evidence="1">The sequence shown here is derived from an EMBL/GenBank/DDBJ whole genome shotgun (WGS) entry which is preliminary data.</text>
</comment>